<dbReference type="InterPro" id="IPR002545">
    <property type="entry name" value="CheW-lke_dom"/>
</dbReference>
<dbReference type="Proteomes" id="UP000183952">
    <property type="component" value="Unassembled WGS sequence"/>
</dbReference>
<name>A0A1M6LCS9_9CLOT</name>
<dbReference type="Pfam" id="PF01584">
    <property type="entry name" value="CheW"/>
    <property type="match status" value="1"/>
</dbReference>
<dbReference type="Gene3D" id="2.40.50.180">
    <property type="entry name" value="CheA-289, Domain 4"/>
    <property type="match status" value="1"/>
</dbReference>
<dbReference type="GO" id="GO:0007165">
    <property type="term" value="P:signal transduction"/>
    <property type="evidence" value="ECO:0007669"/>
    <property type="project" value="InterPro"/>
</dbReference>
<dbReference type="EMBL" id="FRAD01000005">
    <property type="protein sequence ID" value="SHJ68997.1"/>
    <property type="molecule type" value="Genomic_DNA"/>
</dbReference>
<dbReference type="SMART" id="SM00260">
    <property type="entry name" value="CheW"/>
    <property type="match status" value="1"/>
</dbReference>
<dbReference type="InterPro" id="IPR036061">
    <property type="entry name" value="CheW-like_dom_sf"/>
</dbReference>
<dbReference type="PROSITE" id="PS50851">
    <property type="entry name" value="CHEW"/>
    <property type="match status" value="1"/>
</dbReference>
<dbReference type="InterPro" id="IPR039315">
    <property type="entry name" value="CheW"/>
</dbReference>
<dbReference type="OrthoDB" id="9794382at2"/>
<accession>A0A1M6LCS9</accession>
<sequence length="150" mass="17217">MENKEIKVLIFMLKNEYYALDIMQIERILAYEETTKIPEMPSFVDGVKDYEGRILPIINLAKKFNIDSCDVTKESKVIVTRCDGKHMGIVVDEVSEVINVHEKDIEKNANVTNGISKKYVNGLIKLKGNIIISLDTKYILSEFDKEQMDI</sequence>
<keyword evidence="3" id="KW-1185">Reference proteome</keyword>
<feature type="domain" description="CheW-like" evidence="1">
    <location>
        <begin position="5"/>
        <end position="145"/>
    </location>
</feature>
<evidence type="ECO:0000313" key="2">
    <source>
        <dbReference type="EMBL" id="SHJ68997.1"/>
    </source>
</evidence>
<dbReference type="GO" id="GO:0005829">
    <property type="term" value="C:cytosol"/>
    <property type="evidence" value="ECO:0007669"/>
    <property type="project" value="TreeGrafter"/>
</dbReference>
<dbReference type="RefSeq" id="WP_072902419.1">
    <property type="nucleotide sequence ID" value="NZ_FRAD01000005.1"/>
</dbReference>
<reference evidence="2 3" key="1">
    <citation type="submission" date="2016-11" db="EMBL/GenBank/DDBJ databases">
        <authorList>
            <person name="Jaros S."/>
            <person name="Januszkiewicz K."/>
            <person name="Wedrychowicz H."/>
        </authorList>
    </citation>
    <scope>NUCLEOTIDE SEQUENCE [LARGE SCALE GENOMIC DNA]</scope>
    <source>
        <strain evidence="2 3">DSM 3090</strain>
    </source>
</reference>
<dbReference type="PANTHER" id="PTHR22617:SF23">
    <property type="entry name" value="CHEMOTAXIS PROTEIN CHEW"/>
    <property type="match status" value="1"/>
</dbReference>
<dbReference type="STRING" id="1121331.SAMN02745248_00712"/>
<evidence type="ECO:0000313" key="3">
    <source>
        <dbReference type="Proteomes" id="UP000183952"/>
    </source>
</evidence>
<dbReference type="SUPFAM" id="SSF50341">
    <property type="entry name" value="CheW-like"/>
    <property type="match status" value="1"/>
</dbReference>
<evidence type="ECO:0000259" key="1">
    <source>
        <dbReference type="PROSITE" id="PS50851"/>
    </source>
</evidence>
<dbReference type="GO" id="GO:0006935">
    <property type="term" value="P:chemotaxis"/>
    <property type="evidence" value="ECO:0007669"/>
    <property type="project" value="InterPro"/>
</dbReference>
<dbReference type="AlphaFoldDB" id="A0A1M6LCS9"/>
<organism evidence="2 3">
    <name type="scientific">Hathewaya proteolytica DSM 3090</name>
    <dbReference type="NCBI Taxonomy" id="1121331"/>
    <lineage>
        <taxon>Bacteria</taxon>
        <taxon>Bacillati</taxon>
        <taxon>Bacillota</taxon>
        <taxon>Clostridia</taxon>
        <taxon>Eubacteriales</taxon>
        <taxon>Clostridiaceae</taxon>
        <taxon>Hathewaya</taxon>
    </lineage>
</organism>
<dbReference type="Gene3D" id="2.30.30.40">
    <property type="entry name" value="SH3 Domains"/>
    <property type="match status" value="1"/>
</dbReference>
<gene>
    <name evidence="2" type="ORF">SAMN02745248_00712</name>
</gene>
<dbReference type="PANTHER" id="PTHR22617">
    <property type="entry name" value="CHEMOTAXIS SENSOR HISTIDINE KINASE-RELATED"/>
    <property type="match status" value="1"/>
</dbReference>
<protein>
    <submittedName>
        <fullName evidence="2">Purine-binding chemotaxis protein CheW</fullName>
    </submittedName>
</protein>
<proteinExistence type="predicted"/>